<dbReference type="RefSeq" id="WP_213293848.1">
    <property type="nucleotide sequence ID" value="NZ_JAGYVZ010000001.1"/>
</dbReference>
<keyword evidence="2" id="KW-1185">Reference proteome</keyword>
<dbReference type="EMBL" id="JAGYVZ010000001">
    <property type="protein sequence ID" value="MBS7229561.1"/>
    <property type="molecule type" value="Genomic_DNA"/>
</dbReference>
<protein>
    <submittedName>
        <fullName evidence="1">Uncharacterized protein</fullName>
    </submittedName>
</protein>
<dbReference type="Proteomes" id="UP000722625">
    <property type="component" value="Unassembled WGS sequence"/>
</dbReference>
<gene>
    <name evidence="1" type="ORF">KHA90_00870</name>
</gene>
<name>A0ABS5P624_9FLAO</name>
<evidence type="ECO:0000313" key="2">
    <source>
        <dbReference type="Proteomes" id="UP000722625"/>
    </source>
</evidence>
<comment type="caution">
    <text evidence="1">The sequence shown here is derived from an EMBL/GenBank/DDBJ whole genome shotgun (WGS) entry which is preliminary data.</text>
</comment>
<proteinExistence type="predicted"/>
<sequence length="444" mass="52080">MKNNKNTIFDFSKFKKIEDIIFLDEPILTHLTNNKKDFLLYLVDTVENSDIYLFLEVTEDVIFQYLTKSISLKKIITENENISFLIEQDFDGNVTRCNVVQSQFINENYLPNDDSYLDYEPSEESYYFNFIEDFKARSYLQNLRQNAFYIKFAPNNLKYSDTIGLTELANSLINNVATSFKNFLKADFFLEFKEIKTDKLILNSIFNKILPDLDLRMVDLKYGSFEIGLAVDKVMKNSIQDVAIKKWAIDVGTKYKELVLDDDYDKVTVNKILESYDEEDRKKIFNPIFKITENPNFTLQIKNSVTSNYKTIKIKDKSIIEKIIPKNVELVDKKEGLKDYQIIQVTTVLDKNNSSKTIKLEDSLFSSSNNTEVILSNKDFEKYKYNLDFEILIPLQITTEKNSIKFSATYDDLNFEVKYSSDRIEEGIMKITSKIFEYIKNRDE</sequence>
<evidence type="ECO:0000313" key="1">
    <source>
        <dbReference type="EMBL" id="MBS7229561.1"/>
    </source>
</evidence>
<reference evidence="1 2" key="1">
    <citation type="journal article" date="2018" name="Int. J. Syst. Evol. Microbiol.">
        <title>Flavobacterium chryseum sp. nov. and Flavobacterium psychroterrae sp. nov., novel environmental bacteria isolated from Antarctica.</title>
        <authorList>
            <person name="Kralova S."/>
            <person name="Svec P."/>
            <person name="Busse H.J."/>
            <person name="Stankova E."/>
            <person name="Vaczi P."/>
            <person name="Sedlacek I."/>
        </authorList>
    </citation>
    <scope>NUCLEOTIDE SEQUENCE [LARGE SCALE GENOMIC DNA]</scope>
    <source>
        <strain evidence="1 2">CCM 8827</strain>
    </source>
</reference>
<accession>A0ABS5P624</accession>
<organism evidence="1 2">
    <name type="scientific">Flavobacterium psychroterrae</name>
    <dbReference type="NCBI Taxonomy" id="2133767"/>
    <lineage>
        <taxon>Bacteria</taxon>
        <taxon>Pseudomonadati</taxon>
        <taxon>Bacteroidota</taxon>
        <taxon>Flavobacteriia</taxon>
        <taxon>Flavobacteriales</taxon>
        <taxon>Flavobacteriaceae</taxon>
        <taxon>Flavobacterium</taxon>
    </lineage>
</organism>